<evidence type="ECO:0000313" key="2">
    <source>
        <dbReference type="EMBL" id="EYE91311.1"/>
    </source>
</evidence>
<feature type="region of interest" description="Disordered" evidence="1">
    <location>
        <begin position="39"/>
        <end position="78"/>
    </location>
</feature>
<reference evidence="3" key="1">
    <citation type="journal article" date="2014" name="Nat. Commun.">
        <title>Genomic adaptations of the halophilic Dead Sea filamentous fungus Eurotium rubrum.</title>
        <authorList>
            <person name="Kis-Papo T."/>
            <person name="Weig A.R."/>
            <person name="Riley R."/>
            <person name="Persoh D."/>
            <person name="Salamov A."/>
            <person name="Sun H."/>
            <person name="Lipzen A."/>
            <person name="Wasser S.P."/>
            <person name="Rambold G."/>
            <person name="Grigoriev I.V."/>
            <person name="Nevo E."/>
        </authorList>
    </citation>
    <scope>NUCLEOTIDE SEQUENCE [LARGE SCALE GENOMIC DNA]</scope>
    <source>
        <strain evidence="3">CBS 135680</strain>
    </source>
</reference>
<proteinExistence type="predicted"/>
<evidence type="ECO:0000313" key="3">
    <source>
        <dbReference type="Proteomes" id="UP000019804"/>
    </source>
</evidence>
<dbReference type="Proteomes" id="UP000019804">
    <property type="component" value="Unassembled WGS sequence"/>
</dbReference>
<sequence length="78" mass="8597">MTGDDRKGLFLASWGFMAVLAGIIGAGTDSEGVMLSRKERQQQQPANEEIGKSNTYFASETTRESERRCEQTTIIVVP</sequence>
<gene>
    <name evidence="2" type="ORF">EURHEDRAFT_416559</name>
</gene>
<dbReference type="AlphaFoldDB" id="A0A017S387"/>
<organism evidence="2 3">
    <name type="scientific">Aspergillus ruber (strain CBS 135680)</name>
    <dbReference type="NCBI Taxonomy" id="1388766"/>
    <lineage>
        <taxon>Eukaryota</taxon>
        <taxon>Fungi</taxon>
        <taxon>Dikarya</taxon>
        <taxon>Ascomycota</taxon>
        <taxon>Pezizomycotina</taxon>
        <taxon>Eurotiomycetes</taxon>
        <taxon>Eurotiomycetidae</taxon>
        <taxon>Eurotiales</taxon>
        <taxon>Aspergillaceae</taxon>
        <taxon>Aspergillus</taxon>
        <taxon>Aspergillus subgen. Aspergillus</taxon>
    </lineage>
</organism>
<dbReference type="RefSeq" id="XP_040635001.1">
    <property type="nucleotide sequence ID" value="XM_040782990.1"/>
</dbReference>
<dbReference type="HOGENOM" id="CLU_2621614_0_0_1"/>
<feature type="compositionally biased region" description="Basic and acidic residues" evidence="1">
    <location>
        <begin position="61"/>
        <end position="70"/>
    </location>
</feature>
<evidence type="ECO:0000256" key="1">
    <source>
        <dbReference type="SAM" id="MobiDB-lite"/>
    </source>
</evidence>
<dbReference type="GeneID" id="63698114"/>
<accession>A0A017S387</accession>
<keyword evidence="3" id="KW-1185">Reference proteome</keyword>
<dbReference type="EMBL" id="KK088446">
    <property type="protein sequence ID" value="EYE91311.1"/>
    <property type="molecule type" value="Genomic_DNA"/>
</dbReference>
<protein>
    <submittedName>
        <fullName evidence="2">Uncharacterized protein</fullName>
    </submittedName>
</protein>
<name>A0A017S387_ASPRC</name>
<feature type="compositionally biased region" description="Polar residues" evidence="1">
    <location>
        <begin position="42"/>
        <end position="59"/>
    </location>
</feature>